<protein>
    <recommendedName>
        <fullName evidence="4">Retrotransposon gag domain-containing protein</fullName>
    </recommendedName>
</protein>
<accession>A0A9R0K512</accession>
<dbReference type="RefSeq" id="XP_021857775.2">
    <property type="nucleotide sequence ID" value="XM_022002083.2"/>
</dbReference>
<evidence type="ECO:0008006" key="4">
    <source>
        <dbReference type="Google" id="ProtNLM"/>
    </source>
</evidence>
<proteinExistence type="predicted"/>
<dbReference type="InterPro" id="IPR021109">
    <property type="entry name" value="Peptidase_aspartic_dom_sf"/>
</dbReference>
<evidence type="ECO:0000313" key="3">
    <source>
        <dbReference type="RefSeq" id="XP_021857775.2"/>
    </source>
</evidence>
<dbReference type="GeneID" id="110796991"/>
<feature type="compositionally biased region" description="Basic and acidic residues" evidence="1">
    <location>
        <begin position="1"/>
        <end position="16"/>
    </location>
</feature>
<dbReference type="Gene3D" id="2.40.70.10">
    <property type="entry name" value="Acid Proteases"/>
    <property type="match status" value="1"/>
</dbReference>
<sequence>MRDSQRREYQGRDHQKQTNHTYPAFHEYTPLNAPRAAIYNINKNENWKRPPPMSNKPRPQTKYCAFHEDCGHYTEECRDLKDNIEDMIRRGYLTQYRARQDINNQQNHSQQNHNPNNRLPATQTPLRIKQKAPETSRNAEARNTGQKRPTVWVISGGPCHGGTISGADRSLEEHRHLINYHSTRKWPSPPVIPGISFSPADYRRIIYPHDDPLVFGLEVANFPVKRILVDGGSSANIIFWEAFTQLQIDEKELTRVNYPVIGFSRATVFPEGSIRLPVQIGEGSATRDLMVDFLVIKVPAAYNIIIGRPFILDAQAVVSTYHLTMIYISNFEKAERIQVVKNQQDHAT</sequence>
<name>A0A9R0K512_SPIOL</name>
<feature type="compositionally biased region" description="Basic and acidic residues" evidence="1">
    <location>
        <begin position="131"/>
        <end position="140"/>
    </location>
</feature>
<feature type="region of interest" description="Disordered" evidence="1">
    <location>
        <begin position="105"/>
        <end position="124"/>
    </location>
</feature>
<reference evidence="3" key="2">
    <citation type="submission" date="2025-08" db="UniProtKB">
        <authorList>
            <consortium name="RefSeq"/>
        </authorList>
    </citation>
    <scope>IDENTIFICATION</scope>
    <source>
        <tissue evidence="3">Leaf</tissue>
    </source>
</reference>
<feature type="region of interest" description="Disordered" evidence="1">
    <location>
        <begin position="1"/>
        <end position="25"/>
    </location>
</feature>
<reference evidence="2" key="1">
    <citation type="journal article" date="2021" name="Nat. Commun.">
        <title>Genomic analyses provide insights into spinach domestication and the genetic basis of agronomic traits.</title>
        <authorList>
            <person name="Cai X."/>
            <person name="Sun X."/>
            <person name="Xu C."/>
            <person name="Sun H."/>
            <person name="Wang X."/>
            <person name="Ge C."/>
            <person name="Zhang Z."/>
            <person name="Wang Q."/>
            <person name="Fei Z."/>
            <person name="Jiao C."/>
            <person name="Wang Q."/>
        </authorList>
    </citation>
    <scope>NUCLEOTIDE SEQUENCE [LARGE SCALE GENOMIC DNA]</scope>
    <source>
        <strain evidence="2">cv. Varoflay</strain>
    </source>
</reference>
<dbReference type="AlphaFoldDB" id="A0A9R0K512"/>
<dbReference type="PANTHER" id="PTHR33240">
    <property type="entry name" value="OS08G0508500 PROTEIN"/>
    <property type="match status" value="1"/>
</dbReference>
<dbReference type="KEGG" id="soe:110796991"/>
<organism evidence="2 3">
    <name type="scientific">Spinacia oleracea</name>
    <name type="common">Spinach</name>
    <dbReference type="NCBI Taxonomy" id="3562"/>
    <lineage>
        <taxon>Eukaryota</taxon>
        <taxon>Viridiplantae</taxon>
        <taxon>Streptophyta</taxon>
        <taxon>Embryophyta</taxon>
        <taxon>Tracheophyta</taxon>
        <taxon>Spermatophyta</taxon>
        <taxon>Magnoliopsida</taxon>
        <taxon>eudicotyledons</taxon>
        <taxon>Gunneridae</taxon>
        <taxon>Pentapetalae</taxon>
        <taxon>Caryophyllales</taxon>
        <taxon>Chenopodiaceae</taxon>
        <taxon>Chenopodioideae</taxon>
        <taxon>Anserineae</taxon>
        <taxon>Spinacia</taxon>
    </lineage>
</organism>
<dbReference type="Proteomes" id="UP000813463">
    <property type="component" value="Chromosome 4"/>
</dbReference>
<keyword evidence="2" id="KW-1185">Reference proteome</keyword>
<evidence type="ECO:0000256" key="1">
    <source>
        <dbReference type="SAM" id="MobiDB-lite"/>
    </source>
</evidence>
<dbReference type="PANTHER" id="PTHR33240:SF17">
    <property type="entry name" value="EUKARYOTIC PEPTIDE CHAIN RELEASE FACTOR GTP-BINDING SUBUNIT-LIKE"/>
    <property type="match status" value="1"/>
</dbReference>
<feature type="region of interest" description="Disordered" evidence="1">
    <location>
        <begin position="129"/>
        <end position="152"/>
    </location>
</feature>
<evidence type="ECO:0000313" key="2">
    <source>
        <dbReference type="Proteomes" id="UP000813463"/>
    </source>
</evidence>
<feature type="compositionally biased region" description="Low complexity" evidence="1">
    <location>
        <begin position="105"/>
        <end position="117"/>
    </location>
</feature>
<dbReference type="CDD" id="cd00303">
    <property type="entry name" value="retropepsin_like"/>
    <property type="match status" value="1"/>
</dbReference>
<gene>
    <name evidence="3" type="primary">LOC110796991</name>
</gene>